<keyword evidence="1" id="KW-0732">Signal</keyword>
<feature type="signal peptide" evidence="1">
    <location>
        <begin position="1"/>
        <end position="24"/>
    </location>
</feature>
<reference evidence="2 3" key="1">
    <citation type="submission" date="2015-12" db="EMBL/GenBank/DDBJ databases">
        <title>Genome sequence of Corynebacterium AS 1.542.</title>
        <authorList>
            <person name="Yang J."/>
            <person name="Yang S."/>
        </authorList>
    </citation>
    <scope>NUCLEOTIDE SEQUENCE [LARGE SCALE GENOMIC DNA]</scope>
    <source>
        <strain evidence="2 3">AS 1.542</strain>
    </source>
</reference>
<dbReference type="RefSeq" id="WP_003858234.1">
    <property type="nucleotide sequence ID" value="NZ_JAAOYN010000001.1"/>
</dbReference>
<feature type="chain" id="PRO_5044173186" description="SCP domain-containing protein" evidence="1">
    <location>
        <begin position="25"/>
        <end position="163"/>
    </location>
</feature>
<evidence type="ECO:0008006" key="4">
    <source>
        <dbReference type="Google" id="ProtNLM"/>
    </source>
</evidence>
<protein>
    <recommendedName>
        <fullName evidence="4">SCP domain-containing protein</fullName>
    </recommendedName>
</protein>
<organism evidence="2 3">
    <name type="scientific">Corynebacterium glutamicum</name>
    <name type="common">Brevibacterium saccharolyticum</name>
    <dbReference type="NCBI Taxonomy" id="1718"/>
    <lineage>
        <taxon>Bacteria</taxon>
        <taxon>Bacillati</taxon>
        <taxon>Actinomycetota</taxon>
        <taxon>Actinomycetes</taxon>
        <taxon>Mycobacteriales</taxon>
        <taxon>Corynebacteriaceae</taxon>
        <taxon>Corynebacterium</taxon>
    </lineage>
</organism>
<comment type="caution">
    <text evidence="2">The sequence shown here is derived from an EMBL/GenBank/DDBJ whole genome shotgun (WGS) entry which is preliminary data.</text>
</comment>
<evidence type="ECO:0000313" key="3">
    <source>
        <dbReference type="Proteomes" id="UP000186091"/>
    </source>
</evidence>
<name>A0AB36IB90_CORGT</name>
<dbReference type="Proteomes" id="UP000186091">
    <property type="component" value="Unassembled WGS sequence"/>
</dbReference>
<accession>A0AB36IB90</accession>
<proteinExistence type="predicted"/>
<dbReference type="AlphaFoldDB" id="A0AB36IB90"/>
<evidence type="ECO:0000313" key="2">
    <source>
        <dbReference type="EMBL" id="OKX76854.1"/>
    </source>
</evidence>
<sequence>MVNILQKRLFSGVLLSALAFPVVATPANALSSGSGWLSSSSNSIDKELEERSNKAKEAEVVWNQHLIDTGHRVTDEAKSLTDSWIVRAVNHELVFDGNSASIDFENYYFETGQVFRFEAHEIDAVLKEVLSNDWVNPYSPIAAVSAGFDDKYVYIAWYNNSEN</sequence>
<dbReference type="EMBL" id="LOQT01000032">
    <property type="protein sequence ID" value="OKX76854.1"/>
    <property type="molecule type" value="Genomic_DNA"/>
</dbReference>
<evidence type="ECO:0000256" key="1">
    <source>
        <dbReference type="SAM" id="SignalP"/>
    </source>
</evidence>
<gene>
    <name evidence="2" type="ORF">AUP69_14215</name>
</gene>